<evidence type="ECO:0000313" key="3">
    <source>
        <dbReference type="Proteomes" id="UP001314170"/>
    </source>
</evidence>
<dbReference type="EMBL" id="CAWUPB010001173">
    <property type="protein sequence ID" value="CAK7348506.1"/>
    <property type="molecule type" value="Genomic_DNA"/>
</dbReference>
<keyword evidence="1" id="KW-1133">Transmembrane helix</keyword>
<evidence type="ECO:0000313" key="2">
    <source>
        <dbReference type="EMBL" id="CAK7348506.1"/>
    </source>
</evidence>
<sequence length="66" mass="7483">MEFYFVELLIRGSWNPTLSGVGILSIPYALVIRGWKQTEIMDGLINGLMDMVLDQPGQKDDESHNE</sequence>
<accession>A0AAV1SAP7</accession>
<keyword evidence="1" id="KW-0472">Membrane</keyword>
<evidence type="ECO:0000256" key="1">
    <source>
        <dbReference type="SAM" id="Phobius"/>
    </source>
</evidence>
<keyword evidence="1" id="KW-0812">Transmembrane</keyword>
<gene>
    <name evidence="2" type="ORF">DCAF_LOCUS21206</name>
</gene>
<comment type="caution">
    <text evidence="2">The sequence shown here is derived from an EMBL/GenBank/DDBJ whole genome shotgun (WGS) entry which is preliminary data.</text>
</comment>
<organism evidence="2 3">
    <name type="scientific">Dovyalis caffra</name>
    <dbReference type="NCBI Taxonomy" id="77055"/>
    <lineage>
        <taxon>Eukaryota</taxon>
        <taxon>Viridiplantae</taxon>
        <taxon>Streptophyta</taxon>
        <taxon>Embryophyta</taxon>
        <taxon>Tracheophyta</taxon>
        <taxon>Spermatophyta</taxon>
        <taxon>Magnoliopsida</taxon>
        <taxon>eudicotyledons</taxon>
        <taxon>Gunneridae</taxon>
        <taxon>Pentapetalae</taxon>
        <taxon>rosids</taxon>
        <taxon>fabids</taxon>
        <taxon>Malpighiales</taxon>
        <taxon>Salicaceae</taxon>
        <taxon>Flacourtieae</taxon>
        <taxon>Dovyalis</taxon>
    </lineage>
</organism>
<dbReference type="Proteomes" id="UP001314170">
    <property type="component" value="Unassembled WGS sequence"/>
</dbReference>
<keyword evidence="3" id="KW-1185">Reference proteome</keyword>
<name>A0AAV1SAP7_9ROSI</name>
<reference evidence="2 3" key="1">
    <citation type="submission" date="2024-01" db="EMBL/GenBank/DDBJ databases">
        <authorList>
            <person name="Waweru B."/>
        </authorList>
    </citation>
    <scope>NUCLEOTIDE SEQUENCE [LARGE SCALE GENOMIC DNA]</scope>
</reference>
<feature type="transmembrane region" description="Helical" evidence="1">
    <location>
        <begin position="12"/>
        <end position="31"/>
    </location>
</feature>
<protein>
    <submittedName>
        <fullName evidence="2">Uncharacterized protein</fullName>
    </submittedName>
</protein>
<dbReference type="AlphaFoldDB" id="A0AAV1SAP7"/>
<proteinExistence type="predicted"/>